<keyword evidence="10" id="KW-1133">Transmembrane helix</keyword>
<feature type="transmembrane region" description="Helical" evidence="10">
    <location>
        <begin position="6"/>
        <end position="23"/>
    </location>
</feature>
<dbReference type="InterPro" id="IPR050364">
    <property type="entry name" value="Cytochrome_P450_fung"/>
</dbReference>
<evidence type="ECO:0000256" key="9">
    <source>
        <dbReference type="PIRSR" id="PIRSR602401-1"/>
    </source>
</evidence>
<dbReference type="GO" id="GO:0020037">
    <property type="term" value="F:heme binding"/>
    <property type="evidence" value="ECO:0007669"/>
    <property type="project" value="InterPro"/>
</dbReference>
<dbReference type="Pfam" id="PF00067">
    <property type="entry name" value="p450"/>
    <property type="match status" value="2"/>
</dbReference>
<dbReference type="GO" id="GO:0016705">
    <property type="term" value="F:oxidoreductase activity, acting on paired donors, with incorporation or reduction of molecular oxygen"/>
    <property type="evidence" value="ECO:0007669"/>
    <property type="project" value="InterPro"/>
</dbReference>
<sequence>MAFAPSSFLVTGVTALAVTLLYLSRRRSQPKFALSCPPGPNVSNLPTDDPWVTYQEWGREYGDLIYIREKNMLITNKTQVAVDLLEKRARIYSDRESSPTSQLCEADHIIGLQRYSNKWRKHRRFFHQTFRQSACSRFYPAQYKKINDFLRSLTTTPENFMQHTVALSLAFMYAALYGLDIGVEDPLSRKAVRTMDLFGQILFTANEFIQDLNDLDTIPFEKAMNNVKTGAGSSIIAEMALEKPADIEMIKAMGGTSFMDTTMSAMSSAILTLTLHPDVQVKAQAEIDHVVGRDRLPTFEDRESLPYVEAIYREVMRLHPLFHLNHVSTEDDFYQGYHIPQGCVVLPNIWAMNRDPDLYPEPDKFMPERFLEGHGPFTNINDIYAYGFGRRVCVGRYVADTTVWLTIVSILATLDLRKAKDDRGHEIDIPEEYTQHFFRYSPKPYQSSIKPRDSKALALILAAK</sequence>
<keyword evidence="8" id="KW-0503">Monooxygenase</keyword>
<dbReference type="InterPro" id="IPR002401">
    <property type="entry name" value="Cyt_P450_E_grp-I"/>
</dbReference>
<keyword evidence="7 9" id="KW-0408">Iron</keyword>
<comment type="caution">
    <text evidence="11">The sequence shown here is derived from an EMBL/GenBank/DDBJ whole genome shotgun (WGS) entry which is preliminary data.</text>
</comment>
<comment type="pathway">
    <text evidence="2">Secondary metabolite biosynthesis.</text>
</comment>
<evidence type="ECO:0000256" key="8">
    <source>
        <dbReference type="ARBA" id="ARBA00023033"/>
    </source>
</evidence>
<dbReference type="AlphaFoldDB" id="A0A9P5UF32"/>
<evidence type="ECO:0000256" key="2">
    <source>
        <dbReference type="ARBA" id="ARBA00005179"/>
    </source>
</evidence>
<evidence type="ECO:0000313" key="12">
    <source>
        <dbReference type="Proteomes" id="UP000772434"/>
    </source>
</evidence>
<reference evidence="11" key="1">
    <citation type="submission" date="2020-11" db="EMBL/GenBank/DDBJ databases">
        <authorList>
            <consortium name="DOE Joint Genome Institute"/>
            <person name="Ahrendt S."/>
            <person name="Riley R."/>
            <person name="Andreopoulos W."/>
            <person name="Labutti K."/>
            <person name="Pangilinan J."/>
            <person name="Ruiz-Duenas F.J."/>
            <person name="Barrasa J.M."/>
            <person name="Sanchez-Garcia M."/>
            <person name="Camarero S."/>
            <person name="Miyauchi S."/>
            <person name="Serrano A."/>
            <person name="Linde D."/>
            <person name="Babiker R."/>
            <person name="Drula E."/>
            <person name="Ayuso-Fernandez I."/>
            <person name="Pacheco R."/>
            <person name="Padilla G."/>
            <person name="Ferreira P."/>
            <person name="Barriuso J."/>
            <person name="Kellner H."/>
            <person name="Castanera R."/>
            <person name="Alfaro M."/>
            <person name="Ramirez L."/>
            <person name="Pisabarro A.G."/>
            <person name="Kuo A."/>
            <person name="Tritt A."/>
            <person name="Lipzen A."/>
            <person name="He G."/>
            <person name="Yan M."/>
            <person name="Ng V."/>
            <person name="Cullen D."/>
            <person name="Martin F."/>
            <person name="Rosso M.-N."/>
            <person name="Henrissat B."/>
            <person name="Hibbett D."/>
            <person name="Martinez A.T."/>
            <person name="Grigoriev I.V."/>
        </authorList>
    </citation>
    <scope>NUCLEOTIDE SEQUENCE</scope>
    <source>
        <strain evidence="11">AH 40177</strain>
    </source>
</reference>
<evidence type="ECO:0000313" key="11">
    <source>
        <dbReference type="EMBL" id="KAF9076847.1"/>
    </source>
</evidence>
<evidence type="ECO:0000256" key="7">
    <source>
        <dbReference type="ARBA" id="ARBA00023004"/>
    </source>
</evidence>
<dbReference type="GO" id="GO:0004497">
    <property type="term" value="F:monooxygenase activity"/>
    <property type="evidence" value="ECO:0007669"/>
    <property type="project" value="UniProtKB-KW"/>
</dbReference>
<dbReference type="PANTHER" id="PTHR46300:SF7">
    <property type="entry name" value="P450, PUTATIVE (EUROFUNG)-RELATED"/>
    <property type="match status" value="1"/>
</dbReference>
<dbReference type="CDD" id="cd11065">
    <property type="entry name" value="CYP64-like"/>
    <property type="match status" value="1"/>
</dbReference>
<dbReference type="OrthoDB" id="2789670at2759"/>
<comment type="cofactor">
    <cofactor evidence="1 9">
        <name>heme</name>
        <dbReference type="ChEBI" id="CHEBI:30413"/>
    </cofactor>
</comment>
<evidence type="ECO:0000256" key="10">
    <source>
        <dbReference type="SAM" id="Phobius"/>
    </source>
</evidence>
<comment type="similarity">
    <text evidence="3">Belongs to the cytochrome P450 family.</text>
</comment>
<dbReference type="Proteomes" id="UP000772434">
    <property type="component" value="Unassembled WGS sequence"/>
</dbReference>
<dbReference type="SUPFAM" id="SSF48264">
    <property type="entry name" value="Cytochrome P450"/>
    <property type="match status" value="1"/>
</dbReference>
<dbReference type="PRINTS" id="PR00385">
    <property type="entry name" value="P450"/>
</dbReference>
<keyword evidence="10" id="KW-0812">Transmembrane</keyword>
<dbReference type="GO" id="GO:0005506">
    <property type="term" value="F:iron ion binding"/>
    <property type="evidence" value="ECO:0007669"/>
    <property type="project" value="InterPro"/>
</dbReference>
<proteinExistence type="inferred from homology"/>
<dbReference type="PRINTS" id="PR00463">
    <property type="entry name" value="EP450I"/>
</dbReference>
<evidence type="ECO:0000256" key="5">
    <source>
        <dbReference type="ARBA" id="ARBA00022723"/>
    </source>
</evidence>
<organism evidence="11 12">
    <name type="scientific">Rhodocollybia butyracea</name>
    <dbReference type="NCBI Taxonomy" id="206335"/>
    <lineage>
        <taxon>Eukaryota</taxon>
        <taxon>Fungi</taxon>
        <taxon>Dikarya</taxon>
        <taxon>Basidiomycota</taxon>
        <taxon>Agaricomycotina</taxon>
        <taxon>Agaricomycetes</taxon>
        <taxon>Agaricomycetidae</taxon>
        <taxon>Agaricales</taxon>
        <taxon>Marasmiineae</taxon>
        <taxon>Omphalotaceae</taxon>
        <taxon>Rhodocollybia</taxon>
    </lineage>
</organism>
<evidence type="ECO:0000256" key="6">
    <source>
        <dbReference type="ARBA" id="ARBA00023002"/>
    </source>
</evidence>
<dbReference type="InterPro" id="IPR036396">
    <property type="entry name" value="Cyt_P450_sf"/>
</dbReference>
<evidence type="ECO:0000256" key="1">
    <source>
        <dbReference type="ARBA" id="ARBA00001971"/>
    </source>
</evidence>
<keyword evidence="6" id="KW-0560">Oxidoreductase</keyword>
<protein>
    <submittedName>
        <fullName evidence="11">Cytochrome P450</fullName>
    </submittedName>
</protein>
<dbReference type="EMBL" id="JADNRY010000005">
    <property type="protein sequence ID" value="KAF9076847.1"/>
    <property type="molecule type" value="Genomic_DNA"/>
</dbReference>
<keyword evidence="12" id="KW-1185">Reference proteome</keyword>
<dbReference type="PANTHER" id="PTHR46300">
    <property type="entry name" value="P450, PUTATIVE (EUROFUNG)-RELATED-RELATED"/>
    <property type="match status" value="1"/>
</dbReference>
<keyword evidence="10" id="KW-0472">Membrane</keyword>
<keyword evidence="4 9" id="KW-0349">Heme</keyword>
<evidence type="ECO:0000256" key="4">
    <source>
        <dbReference type="ARBA" id="ARBA00022617"/>
    </source>
</evidence>
<accession>A0A9P5UF32</accession>
<name>A0A9P5UF32_9AGAR</name>
<dbReference type="InterPro" id="IPR001128">
    <property type="entry name" value="Cyt_P450"/>
</dbReference>
<evidence type="ECO:0000256" key="3">
    <source>
        <dbReference type="ARBA" id="ARBA00010617"/>
    </source>
</evidence>
<feature type="binding site" description="axial binding residue" evidence="9">
    <location>
        <position position="393"/>
    </location>
    <ligand>
        <name>heme</name>
        <dbReference type="ChEBI" id="CHEBI:30413"/>
    </ligand>
    <ligandPart>
        <name>Fe</name>
        <dbReference type="ChEBI" id="CHEBI:18248"/>
    </ligandPart>
</feature>
<keyword evidence="5 9" id="KW-0479">Metal-binding</keyword>
<dbReference type="Gene3D" id="1.10.630.10">
    <property type="entry name" value="Cytochrome P450"/>
    <property type="match status" value="1"/>
</dbReference>
<gene>
    <name evidence="11" type="ORF">BDP27DRAFT_1312683</name>
</gene>